<dbReference type="Proteomes" id="UP001460270">
    <property type="component" value="Unassembled WGS sequence"/>
</dbReference>
<proteinExistence type="predicted"/>
<evidence type="ECO:0000256" key="1">
    <source>
        <dbReference type="SAM" id="MobiDB-lite"/>
    </source>
</evidence>
<reference evidence="3" key="1">
    <citation type="submission" date="2024-04" db="EMBL/GenBank/DDBJ databases">
        <title>Salinicola lusitanus LLJ914,a marine bacterium isolated from the Okinawa Trough.</title>
        <authorList>
            <person name="Li J."/>
        </authorList>
    </citation>
    <scope>NUCLEOTIDE SEQUENCE [LARGE SCALE GENOMIC DNA]</scope>
</reference>
<sequence length="103" mass="11528">MHGERPRAETYREQAAVAGGKLWLWIRISKMAEPARTASAPASASSSASCTGHEEQRHLPLQDTGHGTWAMDMFLYFPECFSHGWINPLLVLEEPNISQCFII</sequence>
<organism evidence="2 3">
    <name type="scientific">Mugilogobius chulae</name>
    <name type="common">yellowstripe goby</name>
    <dbReference type="NCBI Taxonomy" id="88201"/>
    <lineage>
        <taxon>Eukaryota</taxon>
        <taxon>Metazoa</taxon>
        <taxon>Chordata</taxon>
        <taxon>Craniata</taxon>
        <taxon>Vertebrata</taxon>
        <taxon>Euteleostomi</taxon>
        <taxon>Actinopterygii</taxon>
        <taxon>Neopterygii</taxon>
        <taxon>Teleostei</taxon>
        <taxon>Neoteleostei</taxon>
        <taxon>Acanthomorphata</taxon>
        <taxon>Gobiaria</taxon>
        <taxon>Gobiiformes</taxon>
        <taxon>Gobioidei</taxon>
        <taxon>Gobiidae</taxon>
        <taxon>Gobionellinae</taxon>
        <taxon>Mugilogobius</taxon>
    </lineage>
</organism>
<gene>
    <name evidence="2" type="ORF">WMY93_032028</name>
</gene>
<keyword evidence="3" id="KW-1185">Reference proteome</keyword>
<comment type="caution">
    <text evidence="2">The sequence shown here is derived from an EMBL/GenBank/DDBJ whole genome shotgun (WGS) entry which is preliminary data.</text>
</comment>
<dbReference type="AlphaFoldDB" id="A0AAW0MEV0"/>
<name>A0AAW0MEV0_9GOBI</name>
<evidence type="ECO:0000313" key="2">
    <source>
        <dbReference type="EMBL" id="KAK7877274.1"/>
    </source>
</evidence>
<evidence type="ECO:0000313" key="3">
    <source>
        <dbReference type="Proteomes" id="UP001460270"/>
    </source>
</evidence>
<feature type="compositionally biased region" description="Low complexity" evidence="1">
    <location>
        <begin position="38"/>
        <end position="49"/>
    </location>
</feature>
<dbReference type="EMBL" id="JBBPFD010000706">
    <property type="protein sequence ID" value="KAK7877274.1"/>
    <property type="molecule type" value="Genomic_DNA"/>
</dbReference>
<accession>A0AAW0MEV0</accession>
<feature type="region of interest" description="Disordered" evidence="1">
    <location>
        <begin position="37"/>
        <end position="61"/>
    </location>
</feature>
<protein>
    <submittedName>
        <fullName evidence="2">Uncharacterized protein</fullName>
    </submittedName>
</protein>